<evidence type="ECO:0000313" key="2">
    <source>
        <dbReference type="EMBL" id="KAF2481911.1"/>
    </source>
</evidence>
<dbReference type="OrthoDB" id="4149149at2759"/>
<organism evidence="2 3">
    <name type="scientific">Neohortaea acidophila</name>
    <dbReference type="NCBI Taxonomy" id="245834"/>
    <lineage>
        <taxon>Eukaryota</taxon>
        <taxon>Fungi</taxon>
        <taxon>Dikarya</taxon>
        <taxon>Ascomycota</taxon>
        <taxon>Pezizomycotina</taxon>
        <taxon>Dothideomycetes</taxon>
        <taxon>Dothideomycetidae</taxon>
        <taxon>Mycosphaerellales</taxon>
        <taxon>Teratosphaeriaceae</taxon>
        <taxon>Neohortaea</taxon>
    </lineage>
</organism>
<feature type="region of interest" description="Disordered" evidence="1">
    <location>
        <begin position="277"/>
        <end position="296"/>
    </location>
</feature>
<gene>
    <name evidence="2" type="ORF">BDY17DRAFT_317598</name>
</gene>
<evidence type="ECO:0000313" key="3">
    <source>
        <dbReference type="Proteomes" id="UP000799767"/>
    </source>
</evidence>
<evidence type="ECO:0000256" key="1">
    <source>
        <dbReference type="SAM" id="MobiDB-lite"/>
    </source>
</evidence>
<dbReference type="Proteomes" id="UP000799767">
    <property type="component" value="Unassembled WGS sequence"/>
</dbReference>
<reference evidence="2" key="1">
    <citation type="journal article" date="2020" name="Stud. Mycol.">
        <title>101 Dothideomycetes genomes: a test case for predicting lifestyles and emergence of pathogens.</title>
        <authorList>
            <person name="Haridas S."/>
            <person name="Albert R."/>
            <person name="Binder M."/>
            <person name="Bloem J."/>
            <person name="Labutti K."/>
            <person name="Salamov A."/>
            <person name="Andreopoulos B."/>
            <person name="Baker S."/>
            <person name="Barry K."/>
            <person name="Bills G."/>
            <person name="Bluhm B."/>
            <person name="Cannon C."/>
            <person name="Castanera R."/>
            <person name="Culley D."/>
            <person name="Daum C."/>
            <person name="Ezra D."/>
            <person name="Gonzalez J."/>
            <person name="Henrissat B."/>
            <person name="Kuo A."/>
            <person name="Liang C."/>
            <person name="Lipzen A."/>
            <person name="Lutzoni F."/>
            <person name="Magnuson J."/>
            <person name="Mondo S."/>
            <person name="Nolan M."/>
            <person name="Ohm R."/>
            <person name="Pangilinan J."/>
            <person name="Park H.-J."/>
            <person name="Ramirez L."/>
            <person name="Alfaro M."/>
            <person name="Sun H."/>
            <person name="Tritt A."/>
            <person name="Yoshinaga Y."/>
            <person name="Zwiers L.-H."/>
            <person name="Turgeon B."/>
            <person name="Goodwin S."/>
            <person name="Spatafora J."/>
            <person name="Crous P."/>
            <person name="Grigoriev I."/>
        </authorList>
    </citation>
    <scope>NUCLEOTIDE SEQUENCE</scope>
    <source>
        <strain evidence="2">CBS 113389</strain>
    </source>
</reference>
<dbReference type="GeneID" id="54477119"/>
<dbReference type="AlphaFoldDB" id="A0A6A6PQG0"/>
<name>A0A6A6PQG0_9PEZI</name>
<proteinExistence type="predicted"/>
<sequence>MTLDYLAYQTIRACFASRNRSSNDDDSHLSLGPNIAMSDTFLSIFKARHPTFEPDAELRFRILLLQMTTLFTQRLTSNPATPPLSALLELRETNKRRATAWIKSSGDANLLALRTSTLPSEQIISQQELERNRAHVLHLLELPAEDEDSDAAFYGTPTCVSLLDLLPLFMQISAARNAMSGSNLTDRWMRLAGEFMLQACLEQSLVYGGMALERAMAEAFAWGYLGDLEDVDMDGAGQNDDTKDPINIEVNAMFEDEEYTAEVEGWKELRASSMEELQPPLDHTPNSGQDERPSPATHLETIANNHSIAEFESSMLEFLQAISNSIPEPVLVQVEKGQLSGMTKQETSDFLMECGISLATFFRAPVGFKGPPD</sequence>
<dbReference type="EMBL" id="MU001637">
    <property type="protein sequence ID" value="KAF2481911.1"/>
    <property type="molecule type" value="Genomic_DNA"/>
</dbReference>
<accession>A0A6A6PQG0</accession>
<keyword evidence="3" id="KW-1185">Reference proteome</keyword>
<protein>
    <submittedName>
        <fullName evidence="2">Uncharacterized protein</fullName>
    </submittedName>
</protein>
<dbReference type="RefSeq" id="XP_033588481.1">
    <property type="nucleotide sequence ID" value="XM_033736117.1"/>
</dbReference>